<dbReference type="InterPro" id="IPR043429">
    <property type="entry name" value="ArtM/GltK/GlnP/TcyL/YhdX-like"/>
</dbReference>
<dbReference type="CDD" id="cd06261">
    <property type="entry name" value="TM_PBP2"/>
    <property type="match status" value="1"/>
</dbReference>
<evidence type="ECO:0000256" key="3">
    <source>
        <dbReference type="ARBA" id="ARBA00022448"/>
    </source>
</evidence>
<keyword evidence="7 9" id="KW-1133">Transmembrane helix</keyword>
<dbReference type="PROSITE" id="PS50928">
    <property type="entry name" value="ABC_TM1"/>
    <property type="match status" value="1"/>
</dbReference>
<evidence type="ECO:0000313" key="11">
    <source>
        <dbReference type="EMBL" id="CAG7638567.1"/>
    </source>
</evidence>
<organism evidence="11 12">
    <name type="scientific">Paenibacillus allorhizosphaerae</name>
    <dbReference type="NCBI Taxonomy" id="2849866"/>
    <lineage>
        <taxon>Bacteria</taxon>
        <taxon>Bacillati</taxon>
        <taxon>Bacillota</taxon>
        <taxon>Bacilli</taxon>
        <taxon>Bacillales</taxon>
        <taxon>Paenibacillaceae</taxon>
        <taxon>Paenibacillus</taxon>
    </lineage>
</organism>
<name>A0ABN7TM06_9BACL</name>
<evidence type="ECO:0000256" key="6">
    <source>
        <dbReference type="ARBA" id="ARBA00022970"/>
    </source>
</evidence>
<accession>A0ABN7TM06</accession>
<dbReference type="Proteomes" id="UP000730618">
    <property type="component" value="Unassembled WGS sequence"/>
</dbReference>
<dbReference type="Pfam" id="PF00528">
    <property type="entry name" value="BPD_transp_1"/>
    <property type="match status" value="1"/>
</dbReference>
<feature type="transmembrane region" description="Helical" evidence="9">
    <location>
        <begin position="192"/>
        <end position="214"/>
    </location>
</feature>
<dbReference type="PANTHER" id="PTHR30614:SF20">
    <property type="entry name" value="GLUTAMINE TRANSPORT SYSTEM PERMEASE PROTEIN GLNP"/>
    <property type="match status" value="1"/>
</dbReference>
<keyword evidence="3 9" id="KW-0813">Transport</keyword>
<keyword evidence="12" id="KW-1185">Reference proteome</keyword>
<evidence type="ECO:0000313" key="12">
    <source>
        <dbReference type="Proteomes" id="UP000730618"/>
    </source>
</evidence>
<dbReference type="NCBIfam" id="TIGR01726">
    <property type="entry name" value="HEQRo_perm_3TM"/>
    <property type="match status" value="1"/>
</dbReference>
<dbReference type="PANTHER" id="PTHR30614">
    <property type="entry name" value="MEMBRANE COMPONENT OF AMINO ACID ABC TRANSPORTER"/>
    <property type="match status" value="1"/>
</dbReference>
<comment type="similarity">
    <text evidence="2">Belongs to the binding-protein-dependent transport system permease family. HisMQ subfamily.</text>
</comment>
<dbReference type="InterPro" id="IPR000515">
    <property type="entry name" value="MetI-like"/>
</dbReference>
<keyword evidence="6" id="KW-0029">Amino-acid transport</keyword>
<proteinExistence type="inferred from homology"/>
<evidence type="ECO:0000256" key="4">
    <source>
        <dbReference type="ARBA" id="ARBA00022475"/>
    </source>
</evidence>
<dbReference type="EMBL" id="CAJVCE010000006">
    <property type="protein sequence ID" value="CAG7638567.1"/>
    <property type="molecule type" value="Genomic_DNA"/>
</dbReference>
<evidence type="ECO:0000256" key="8">
    <source>
        <dbReference type="ARBA" id="ARBA00023136"/>
    </source>
</evidence>
<evidence type="ECO:0000256" key="9">
    <source>
        <dbReference type="RuleBase" id="RU363032"/>
    </source>
</evidence>
<feature type="transmembrane region" description="Helical" evidence="9">
    <location>
        <begin position="22"/>
        <end position="46"/>
    </location>
</feature>
<evidence type="ECO:0000256" key="7">
    <source>
        <dbReference type="ARBA" id="ARBA00022989"/>
    </source>
</evidence>
<feature type="transmembrane region" description="Helical" evidence="9">
    <location>
        <begin position="58"/>
        <end position="80"/>
    </location>
</feature>
<protein>
    <submittedName>
        <fullName evidence="11">L-cystine transport system permease protein YecS</fullName>
    </submittedName>
</protein>
<comment type="caution">
    <text evidence="11">The sequence shown here is derived from an EMBL/GenBank/DDBJ whole genome shotgun (WGS) entry which is preliminary data.</text>
</comment>
<reference evidence="11 12" key="1">
    <citation type="submission" date="2021-06" db="EMBL/GenBank/DDBJ databases">
        <authorList>
            <person name="Criscuolo A."/>
        </authorList>
    </citation>
    <scope>NUCLEOTIDE SEQUENCE [LARGE SCALE GENOMIC DNA]</scope>
    <source>
        <strain evidence="12">CIP 111802</strain>
    </source>
</reference>
<keyword evidence="8 9" id="KW-0472">Membrane</keyword>
<keyword evidence="4" id="KW-1003">Cell membrane</keyword>
<feature type="domain" description="ABC transmembrane type-1" evidence="10">
    <location>
        <begin position="18"/>
        <end position="211"/>
    </location>
</feature>
<evidence type="ECO:0000256" key="2">
    <source>
        <dbReference type="ARBA" id="ARBA00010072"/>
    </source>
</evidence>
<evidence type="ECO:0000256" key="5">
    <source>
        <dbReference type="ARBA" id="ARBA00022692"/>
    </source>
</evidence>
<feature type="transmembrane region" description="Helical" evidence="9">
    <location>
        <begin position="92"/>
        <end position="111"/>
    </location>
</feature>
<gene>
    <name evidence="11" type="primary">yecS_1</name>
    <name evidence="11" type="ORF">PAECIP111802_02455</name>
</gene>
<evidence type="ECO:0000256" key="1">
    <source>
        <dbReference type="ARBA" id="ARBA00004651"/>
    </source>
</evidence>
<sequence>MQHFDFSVLGHWDNIRLLLKSLWLTVVYTLAGFAVSLMLGTIVSFGQMAKLKVIRLISLAYLSWFRGTPLLVQLFLLYYGLPIVFGIDTVPWVSGVIALGMYSGAYASQIIRGAIQSIDKGQMEAGRTLGFSHLQTMYKIVIPQAVIRMLAPMTNELISLTKNSSLLSTITVVELFRQANLMIADTYKTMEFLIAIAILYYLVNNLIGVIGLALEKRLSTGDDLR</sequence>
<keyword evidence="5 9" id="KW-0812">Transmembrane</keyword>
<evidence type="ECO:0000259" key="10">
    <source>
        <dbReference type="PROSITE" id="PS50928"/>
    </source>
</evidence>
<dbReference type="InterPro" id="IPR010065">
    <property type="entry name" value="AA_ABC_transptr_permease_3TM"/>
</dbReference>
<comment type="subcellular location">
    <subcellularLocation>
        <location evidence="1 9">Cell membrane</location>
        <topology evidence="1 9">Multi-pass membrane protein</topology>
    </subcellularLocation>
</comment>